<keyword evidence="1" id="KW-0472">Membrane</keyword>
<dbReference type="EMBL" id="FNQM01000012">
    <property type="protein sequence ID" value="SEA79636.1"/>
    <property type="molecule type" value="Genomic_DNA"/>
</dbReference>
<evidence type="ECO:0000313" key="2">
    <source>
        <dbReference type="EMBL" id="SEA79636.1"/>
    </source>
</evidence>
<reference evidence="2 3" key="1">
    <citation type="submission" date="2016-10" db="EMBL/GenBank/DDBJ databases">
        <authorList>
            <person name="de Groot N.N."/>
        </authorList>
    </citation>
    <scope>NUCLEOTIDE SEQUENCE [LARGE SCALE GENOMIC DNA]</scope>
    <source>
        <strain evidence="2 3">DSM 15345</strain>
    </source>
</reference>
<dbReference type="RefSeq" id="WP_093254991.1">
    <property type="nucleotide sequence ID" value="NZ_FNQM01000012.1"/>
</dbReference>
<protein>
    <submittedName>
        <fullName evidence="2">Uncharacterized protein</fullName>
    </submittedName>
</protein>
<dbReference type="STRING" id="89524.SAMN05444370_11231"/>
<dbReference type="Proteomes" id="UP000198703">
    <property type="component" value="Unassembled WGS sequence"/>
</dbReference>
<feature type="transmembrane region" description="Helical" evidence="1">
    <location>
        <begin position="36"/>
        <end position="56"/>
    </location>
</feature>
<organism evidence="2 3">
    <name type="scientific">Rubrimonas cliftonensis</name>
    <dbReference type="NCBI Taxonomy" id="89524"/>
    <lineage>
        <taxon>Bacteria</taxon>
        <taxon>Pseudomonadati</taxon>
        <taxon>Pseudomonadota</taxon>
        <taxon>Alphaproteobacteria</taxon>
        <taxon>Rhodobacterales</taxon>
        <taxon>Paracoccaceae</taxon>
        <taxon>Rubrimonas</taxon>
    </lineage>
</organism>
<gene>
    <name evidence="2" type="ORF">SAMN05444370_11231</name>
</gene>
<keyword evidence="1" id="KW-1133">Transmembrane helix</keyword>
<keyword evidence="1" id="KW-0812">Transmembrane</keyword>
<sequence length="170" mass="17226">MAEPARAIPIEPDALLARLHPLRPAAVTTDALVSDVLLAVALGCLVAAALALLVFAPRAARGRDPLKAARKLPPPDRVAAILAAVRDGVRDAGRDGVRDGAPGGAPGGSSWAEAFAVRVGRPAPAALLDARARLYAGDAPPGPAEADAVEEAARAALAALRRAGGRRRRG</sequence>
<dbReference type="AlphaFoldDB" id="A0A1H4E400"/>
<evidence type="ECO:0000256" key="1">
    <source>
        <dbReference type="SAM" id="Phobius"/>
    </source>
</evidence>
<proteinExistence type="predicted"/>
<accession>A0A1H4E400</accession>
<name>A0A1H4E400_9RHOB</name>
<keyword evidence="3" id="KW-1185">Reference proteome</keyword>
<evidence type="ECO:0000313" key="3">
    <source>
        <dbReference type="Proteomes" id="UP000198703"/>
    </source>
</evidence>